<evidence type="ECO:0000259" key="1">
    <source>
        <dbReference type="Pfam" id="PF00248"/>
    </source>
</evidence>
<dbReference type="Gene3D" id="3.20.20.100">
    <property type="entry name" value="NADP-dependent oxidoreductase domain"/>
    <property type="match status" value="1"/>
</dbReference>
<dbReference type="PROSITE" id="PS00063">
    <property type="entry name" value="ALDOKETO_REDUCTASE_3"/>
    <property type="match status" value="1"/>
</dbReference>
<dbReference type="Proteomes" id="UP001152320">
    <property type="component" value="Chromosome 12"/>
</dbReference>
<dbReference type="AlphaFoldDB" id="A0A9Q1BRG3"/>
<dbReference type="InterPro" id="IPR036812">
    <property type="entry name" value="NAD(P)_OxRdtase_dom_sf"/>
</dbReference>
<protein>
    <submittedName>
        <fullName evidence="2">Alcohol dehydrogenase [NADP(+)] A</fullName>
    </submittedName>
</protein>
<name>A0A9Q1BRG3_HOLLE</name>
<accession>A0A9Q1BRG3</accession>
<keyword evidence="3" id="KW-1185">Reference proteome</keyword>
<dbReference type="InterPro" id="IPR018170">
    <property type="entry name" value="Aldo/ket_reductase_CS"/>
</dbReference>
<dbReference type="PRINTS" id="PR00069">
    <property type="entry name" value="ALDKETRDTASE"/>
</dbReference>
<dbReference type="InterPro" id="IPR023210">
    <property type="entry name" value="NADP_OxRdtase_dom"/>
</dbReference>
<dbReference type="GO" id="GO:0016491">
    <property type="term" value="F:oxidoreductase activity"/>
    <property type="evidence" value="ECO:0007669"/>
    <property type="project" value="InterPro"/>
</dbReference>
<proteinExistence type="predicted"/>
<dbReference type="PANTHER" id="PTHR11732">
    <property type="entry name" value="ALDO/KETO REDUCTASE"/>
    <property type="match status" value="1"/>
</dbReference>
<reference evidence="2" key="1">
    <citation type="submission" date="2021-10" db="EMBL/GenBank/DDBJ databases">
        <title>Tropical sea cucumber genome reveals ecological adaptation and Cuvierian tubules defense mechanism.</title>
        <authorList>
            <person name="Chen T."/>
        </authorList>
    </citation>
    <scope>NUCLEOTIDE SEQUENCE</scope>
    <source>
        <strain evidence="2">Nanhai2018</strain>
        <tissue evidence="2">Muscle</tissue>
    </source>
</reference>
<dbReference type="OrthoDB" id="416253at2759"/>
<sequence length="215" mass="23672">MNEDEVGEAIQEKIKDGTVKRDELFITTKLWGIFHNPDKVEHALRLSLAKLQVDSVDLYLMHSPMALGAMEKLVEKGLTKSIGVSNFNVNQLGEIIAAAKVPCVMNQVENHPCLDQSELINFCKTNNIAITAYSPLGSSRASAKDPNLRENSLVKEIAENKACTPVQVLLAYHICQGIACLAKSVTPSRIEQNFSVSVISSRRTNSMVGSFQLTW</sequence>
<dbReference type="InterPro" id="IPR020471">
    <property type="entry name" value="AKR"/>
</dbReference>
<organism evidence="2 3">
    <name type="scientific">Holothuria leucospilota</name>
    <name type="common">Black long sea cucumber</name>
    <name type="synonym">Mertensiothuria leucospilota</name>
    <dbReference type="NCBI Taxonomy" id="206669"/>
    <lineage>
        <taxon>Eukaryota</taxon>
        <taxon>Metazoa</taxon>
        <taxon>Echinodermata</taxon>
        <taxon>Eleutherozoa</taxon>
        <taxon>Echinozoa</taxon>
        <taxon>Holothuroidea</taxon>
        <taxon>Aspidochirotacea</taxon>
        <taxon>Aspidochirotida</taxon>
        <taxon>Holothuriidae</taxon>
        <taxon>Holothuria</taxon>
    </lineage>
</organism>
<dbReference type="SUPFAM" id="SSF51430">
    <property type="entry name" value="NAD(P)-linked oxidoreductase"/>
    <property type="match status" value="1"/>
</dbReference>
<evidence type="ECO:0000313" key="2">
    <source>
        <dbReference type="EMBL" id="KAJ8031502.1"/>
    </source>
</evidence>
<gene>
    <name evidence="2" type="ORF">HOLleu_24710</name>
</gene>
<dbReference type="PROSITE" id="PS00062">
    <property type="entry name" value="ALDOKETO_REDUCTASE_2"/>
    <property type="match status" value="1"/>
</dbReference>
<dbReference type="CDD" id="cd19071">
    <property type="entry name" value="AKR_AKR1-5-like"/>
    <property type="match status" value="1"/>
</dbReference>
<dbReference type="EMBL" id="JAIZAY010000012">
    <property type="protein sequence ID" value="KAJ8031502.1"/>
    <property type="molecule type" value="Genomic_DNA"/>
</dbReference>
<dbReference type="Pfam" id="PF00248">
    <property type="entry name" value="Aldo_ket_red"/>
    <property type="match status" value="1"/>
</dbReference>
<feature type="domain" description="NADP-dependent oxidoreductase" evidence="1">
    <location>
        <begin position="2"/>
        <end position="197"/>
    </location>
</feature>
<comment type="caution">
    <text evidence="2">The sequence shown here is derived from an EMBL/GenBank/DDBJ whole genome shotgun (WGS) entry which is preliminary data.</text>
</comment>
<evidence type="ECO:0000313" key="3">
    <source>
        <dbReference type="Proteomes" id="UP001152320"/>
    </source>
</evidence>